<dbReference type="HOGENOM" id="CLU_013155_0_1_9"/>
<dbReference type="InterPro" id="IPR050864">
    <property type="entry name" value="Bacterial_PTS_Sugar_Transport"/>
</dbReference>
<dbReference type="KEGG" id="tit:Thit_0526"/>
<feature type="transmembrane region" description="Helical" evidence="9">
    <location>
        <begin position="310"/>
        <end position="331"/>
    </location>
</feature>
<evidence type="ECO:0000313" key="11">
    <source>
        <dbReference type="EMBL" id="ADD01828.1"/>
    </source>
</evidence>
<dbReference type="Proteomes" id="UP000001552">
    <property type="component" value="Chromosome"/>
</dbReference>
<organism evidence="11 12">
    <name type="scientific">Thermoanaerobacter italicus (strain DSM 9252 / Ab9)</name>
    <dbReference type="NCBI Taxonomy" id="580331"/>
    <lineage>
        <taxon>Bacteria</taxon>
        <taxon>Bacillati</taxon>
        <taxon>Bacillota</taxon>
        <taxon>Clostridia</taxon>
        <taxon>Thermoanaerobacterales</taxon>
        <taxon>Thermoanaerobacteraceae</taxon>
        <taxon>Thermoanaerobacter</taxon>
    </lineage>
</organism>
<evidence type="ECO:0000256" key="9">
    <source>
        <dbReference type="SAM" id="Phobius"/>
    </source>
</evidence>
<dbReference type="GO" id="GO:0008982">
    <property type="term" value="F:protein-N(PI)-phosphohistidine-sugar phosphotransferase activity"/>
    <property type="evidence" value="ECO:0007669"/>
    <property type="project" value="InterPro"/>
</dbReference>
<dbReference type="NCBIfam" id="TIGR01427">
    <property type="entry name" value="PTS_IIC_fructo"/>
    <property type="match status" value="1"/>
</dbReference>
<dbReference type="RefSeq" id="WP_012994651.1">
    <property type="nucleotide sequence ID" value="NC_013921.1"/>
</dbReference>
<protein>
    <submittedName>
        <fullName evidence="11">PTS system, fructose subfamily, IIC subunit</fullName>
    </submittedName>
</protein>
<dbReference type="AlphaFoldDB" id="D3T796"/>
<evidence type="ECO:0000256" key="6">
    <source>
        <dbReference type="ARBA" id="ARBA00022692"/>
    </source>
</evidence>
<feature type="domain" description="PTS EIIC type-2" evidence="10">
    <location>
        <begin position="10"/>
        <end position="338"/>
    </location>
</feature>
<dbReference type="GO" id="GO:0005886">
    <property type="term" value="C:plasma membrane"/>
    <property type="evidence" value="ECO:0007669"/>
    <property type="project" value="UniProtKB-SubCell"/>
</dbReference>
<keyword evidence="4" id="KW-0762">Sugar transport</keyword>
<dbReference type="InterPro" id="IPR013014">
    <property type="entry name" value="PTS_EIIC_2"/>
</dbReference>
<dbReference type="PANTHER" id="PTHR30505:SF0">
    <property type="entry name" value="FRUCTOSE-LIKE PTS SYSTEM EIIBC COMPONENT-RELATED"/>
    <property type="match status" value="1"/>
</dbReference>
<dbReference type="GO" id="GO:0009401">
    <property type="term" value="P:phosphoenolpyruvate-dependent sugar phosphotransferase system"/>
    <property type="evidence" value="ECO:0007669"/>
    <property type="project" value="UniProtKB-KW"/>
</dbReference>
<keyword evidence="6 9" id="KW-0812">Transmembrane</keyword>
<keyword evidence="2" id="KW-0813">Transport</keyword>
<dbReference type="EMBL" id="CP001936">
    <property type="protein sequence ID" value="ADD01828.1"/>
    <property type="molecule type" value="Genomic_DNA"/>
</dbReference>
<evidence type="ECO:0000259" key="10">
    <source>
        <dbReference type="PROSITE" id="PS51104"/>
    </source>
</evidence>
<dbReference type="OrthoDB" id="9782569at2"/>
<evidence type="ECO:0000256" key="5">
    <source>
        <dbReference type="ARBA" id="ARBA00022683"/>
    </source>
</evidence>
<evidence type="ECO:0000256" key="2">
    <source>
        <dbReference type="ARBA" id="ARBA00022448"/>
    </source>
</evidence>
<feature type="transmembrane region" description="Helical" evidence="9">
    <location>
        <begin position="53"/>
        <end position="75"/>
    </location>
</feature>
<keyword evidence="8 9" id="KW-0472">Membrane</keyword>
<evidence type="ECO:0000256" key="8">
    <source>
        <dbReference type="ARBA" id="ARBA00023136"/>
    </source>
</evidence>
<sequence>MAKIDHGQLIRKALMTGVSYVVPFVVAGGTIMSLALIFGGVEGVKVEGSMAYIIRQYGAAIMSLMVPIIAGYISYSLADRIGLAPGMAAGLVAVQTGGGFLGGLIGGLIAGYFMMYLKKIKVHRNLMGLMNFFVYPVVGSFVVGLIMLFVIGKPIGAINTGLVSWLKGLQGINAILLGAIIGAMTCFDMGGPVNKAAYAFVIGAMGAGIGEPYASMKAAISVPDFALALSTLLFPKFYTEEEIEAGKAAWVLGVAGITEGAIPFALADPLIVIPSMMVGGAIASAIAMYGGSSILTPGGGLFTLPLMKNVWVFIVAMVIGSLVSAALVSFLKGLKYRKKNGVKSVNNGGN</sequence>
<dbReference type="eggNOG" id="COG1299">
    <property type="taxonomic scope" value="Bacteria"/>
</dbReference>
<dbReference type="GO" id="GO:0090563">
    <property type="term" value="F:protein-phosphocysteine-sugar phosphotransferase activity"/>
    <property type="evidence" value="ECO:0007669"/>
    <property type="project" value="TreeGrafter"/>
</dbReference>
<evidence type="ECO:0000256" key="1">
    <source>
        <dbReference type="ARBA" id="ARBA00004429"/>
    </source>
</evidence>
<name>D3T796_THEIA</name>
<dbReference type="PANTHER" id="PTHR30505">
    <property type="entry name" value="FRUCTOSE-LIKE PERMEASE"/>
    <property type="match status" value="1"/>
</dbReference>
<feature type="transmembrane region" description="Helical" evidence="9">
    <location>
        <begin position="270"/>
        <end position="290"/>
    </location>
</feature>
<feature type="transmembrane region" description="Helical" evidence="9">
    <location>
        <begin position="20"/>
        <end position="41"/>
    </location>
</feature>
<comment type="subcellular location">
    <subcellularLocation>
        <location evidence="1">Cell inner membrane</location>
        <topology evidence="1">Multi-pass membrane protein</topology>
    </subcellularLocation>
</comment>
<gene>
    <name evidence="11" type="ordered locus">Thit_0526</name>
</gene>
<dbReference type="InterPro" id="IPR003352">
    <property type="entry name" value="PTS_EIIC"/>
</dbReference>
<evidence type="ECO:0000313" key="12">
    <source>
        <dbReference type="Proteomes" id="UP000001552"/>
    </source>
</evidence>
<keyword evidence="12" id="KW-1185">Reference proteome</keyword>
<keyword evidence="3" id="KW-1003">Cell membrane</keyword>
<dbReference type="Pfam" id="PF02378">
    <property type="entry name" value="PTS_EIIC"/>
    <property type="match status" value="1"/>
</dbReference>
<feature type="transmembrane region" description="Helical" evidence="9">
    <location>
        <begin position="171"/>
        <end position="190"/>
    </location>
</feature>
<evidence type="ECO:0000256" key="4">
    <source>
        <dbReference type="ARBA" id="ARBA00022597"/>
    </source>
</evidence>
<proteinExistence type="predicted"/>
<accession>D3T796</accession>
<dbReference type="GO" id="GO:0005351">
    <property type="term" value="F:carbohydrate:proton symporter activity"/>
    <property type="evidence" value="ECO:0007669"/>
    <property type="project" value="InterPro"/>
</dbReference>
<feature type="transmembrane region" description="Helical" evidence="9">
    <location>
        <begin position="129"/>
        <end position="151"/>
    </location>
</feature>
<dbReference type="InterPro" id="IPR006327">
    <property type="entry name" value="PTS_IIC_fruc"/>
</dbReference>
<dbReference type="PROSITE" id="PS51104">
    <property type="entry name" value="PTS_EIIC_TYPE_2"/>
    <property type="match status" value="1"/>
</dbReference>
<keyword evidence="7 9" id="KW-1133">Transmembrane helix</keyword>
<feature type="transmembrane region" description="Helical" evidence="9">
    <location>
        <begin position="87"/>
        <end position="117"/>
    </location>
</feature>
<reference evidence="11" key="1">
    <citation type="submission" date="2010-02" db="EMBL/GenBank/DDBJ databases">
        <title>Complete sequence of Thermoanaerobacter italicus Ab9.</title>
        <authorList>
            <consortium name="US DOE Joint Genome Institute"/>
            <person name="Lucas S."/>
            <person name="Copeland A."/>
            <person name="Lapidus A."/>
            <person name="Cheng J.-F."/>
            <person name="Bruce D."/>
            <person name="Goodwin L."/>
            <person name="Pitluck S."/>
            <person name="Chertkov O."/>
            <person name="Detter J.C."/>
            <person name="Han C."/>
            <person name="Tapia R."/>
            <person name="Land M."/>
            <person name="Hauser L."/>
            <person name="Kyrpides N."/>
            <person name="Mikhailova N."/>
            <person name="Hemme C.L."/>
            <person name="Woyke T."/>
        </authorList>
    </citation>
    <scope>NUCLEOTIDE SEQUENCE [LARGE SCALE GENOMIC DNA]</scope>
    <source>
        <strain evidence="11">Ab9</strain>
    </source>
</reference>
<evidence type="ECO:0000256" key="3">
    <source>
        <dbReference type="ARBA" id="ARBA00022475"/>
    </source>
</evidence>
<keyword evidence="5" id="KW-0598">Phosphotransferase system</keyword>
<evidence type="ECO:0000256" key="7">
    <source>
        <dbReference type="ARBA" id="ARBA00022989"/>
    </source>
</evidence>